<reference evidence="3 4" key="1">
    <citation type="submission" date="2019-09" db="EMBL/GenBank/DDBJ databases">
        <title>A chromosome-level genome assembly of the Chinese tupelo Nyssa sinensis.</title>
        <authorList>
            <person name="Yang X."/>
            <person name="Kang M."/>
            <person name="Yang Y."/>
            <person name="Xiong H."/>
            <person name="Wang M."/>
            <person name="Zhang Z."/>
            <person name="Wang Z."/>
            <person name="Wu H."/>
            <person name="Ma T."/>
            <person name="Liu J."/>
            <person name="Xi Z."/>
        </authorList>
    </citation>
    <scope>NUCLEOTIDE SEQUENCE [LARGE SCALE GENOMIC DNA]</scope>
    <source>
        <strain evidence="3">J267</strain>
        <tissue evidence="3">Leaf</tissue>
    </source>
</reference>
<keyword evidence="4" id="KW-1185">Reference proteome</keyword>
<organism evidence="3 4">
    <name type="scientific">Nyssa sinensis</name>
    <dbReference type="NCBI Taxonomy" id="561372"/>
    <lineage>
        <taxon>Eukaryota</taxon>
        <taxon>Viridiplantae</taxon>
        <taxon>Streptophyta</taxon>
        <taxon>Embryophyta</taxon>
        <taxon>Tracheophyta</taxon>
        <taxon>Spermatophyta</taxon>
        <taxon>Magnoliopsida</taxon>
        <taxon>eudicotyledons</taxon>
        <taxon>Gunneridae</taxon>
        <taxon>Pentapetalae</taxon>
        <taxon>asterids</taxon>
        <taxon>Cornales</taxon>
        <taxon>Nyssaceae</taxon>
        <taxon>Nyssa</taxon>
    </lineage>
</organism>
<proteinExistence type="predicted"/>
<protein>
    <recommendedName>
        <fullName evidence="2">Malectin-like domain-containing protein</fullName>
    </recommendedName>
</protein>
<evidence type="ECO:0000313" key="4">
    <source>
        <dbReference type="Proteomes" id="UP000325577"/>
    </source>
</evidence>
<dbReference type="OrthoDB" id="2017114at2759"/>
<dbReference type="PANTHER" id="PTHR45631:SF206">
    <property type="entry name" value="PROTEIN KINASE DOMAIN-CONTAINING PROTEIN"/>
    <property type="match status" value="1"/>
</dbReference>
<dbReference type="AlphaFoldDB" id="A0A5J5BC70"/>
<accession>A0A5J5BC70</accession>
<feature type="domain" description="Malectin-like" evidence="2">
    <location>
        <begin position="4"/>
        <end position="263"/>
    </location>
</feature>
<evidence type="ECO:0000313" key="3">
    <source>
        <dbReference type="EMBL" id="KAA8540319.1"/>
    </source>
</evidence>
<dbReference type="InterPro" id="IPR024788">
    <property type="entry name" value="Malectin-like_Carb-bd_dom"/>
</dbReference>
<dbReference type="Proteomes" id="UP000325577">
    <property type="component" value="Linkage Group LG13"/>
</dbReference>
<dbReference type="EMBL" id="CM018036">
    <property type="protein sequence ID" value="KAA8540319.1"/>
    <property type="molecule type" value="Genomic_DNA"/>
</dbReference>
<gene>
    <name evidence="3" type="ORF">F0562_024762</name>
</gene>
<dbReference type="Pfam" id="PF12819">
    <property type="entry name" value="Malectin_like"/>
    <property type="match status" value="1"/>
</dbReference>
<evidence type="ECO:0000256" key="1">
    <source>
        <dbReference type="ARBA" id="ARBA00004167"/>
    </source>
</evidence>
<name>A0A5J5BC70_9ASTE</name>
<comment type="subcellular location">
    <subcellularLocation>
        <location evidence="1">Membrane</location>
        <topology evidence="1">Single-pass membrane protein</topology>
    </subcellularLocation>
</comment>
<dbReference type="GO" id="GO:0016020">
    <property type="term" value="C:membrane"/>
    <property type="evidence" value="ECO:0007669"/>
    <property type="project" value="UniProtKB-SubCell"/>
</dbReference>
<dbReference type="PANTHER" id="PTHR45631">
    <property type="entry name" value="OS07G0107800 PROTEIN-RELATED"/>
    <property type="match status" value="1"/>
</dbReference>
<sequence length="266" mass="30699">MTDVSDYNDATTNILYTSDAKFINTGTDGNISSIYSNTVQRPLSTVRSFSHGDKNCYTLVPEQGKNNKYLIRASFMYGNYDSKDQLPVFKLYLGVEEWDVVKFNNNFDIVFKEIIHIPSTDYINVCLVNNGSGTPFISALELRQLNNSIYKTQSGSLMLYRRYDVGSTTNQIIRYEDDVYDRIWKPFSWTYWVPISASYTSDLLSANEYKPPPTVMTNGTPFLKFYWLPNDPSQQFYVYLHFAEVQDLGSDQLRKFDIFLNGDPLD</sequence>
<evidence type="ECO:0000259" key="2">
    <source>
        <dbReference type="Pfam" id="PF12819"/>
    </source>
</evidence>